<dbReference type="EMBL" id="AAXF02000034">
    <property type="protein sequence ID" value="EDO13764.1"/>
    <property type="molecule type" value="Genomic_DNA"/>
</dbReference>
<reference evidence="2" key="2">
    <citation type="submission" date="2007-04" db="EMBL/GenBank/DDBJ databases">
        <title>Draft genome sequence of Bacteroides ovatus (ATCC 8483).</title>
        <authorList>
            <person name="Sudarsanam P."/>
            <person name="Ley R."/>
            <person name="Guruge J."/>
            <person name="Turnbaugh P.J."/>
            <person name="Mahowald M."/>
            <person name="Liep D."/>
            <person name="Gordon J."/>
        </authorList>
    </citation>
    <scope>NUCLEOTIDE SEQUENCE [LARGE SCALE GENOMIC DNA]</scope>
    <source>
        <strain evidence="2">ATCC 8483 / DSM 1896 / JCM 5824 / BCRC 10623 / CCUG 4943 / NCTC 11153</strain>
    </source>
</reference>
<proteinExistence type="predicted"/>
<protein>
    <submittedName>
        <fullName evidence="1">Uncharacterized protein</fullName>
    </submittedName>
</protein>
<gene>
    <name evidence="1" type="ORF">BACOVA_00528</name>
</gene>
<dbReference type="Proteomes" id="UP000005475">
    <property type="component" value="Unassembled WGS sequence"/>
</dbReference>
<evidence type="ECO:0000313" key="2">
    <source>
        <dbReference type="Proteomes" id="UP000005475"/>
    </source>
</evidence>
<name>A0AAN3AC01_BACO1</name>
<sequence length="36" mass="4548">MFIMSDNTLERLVYLIKCWYICRKKERVCIFKMFPK</sequence>
<evidence type="ECO:0000313" key="1">
    <source>
        <dbReference type="EMBL" id="EDO13764.1"/>
    </source>
</evidence>
<reference evidence="1 2" key="1">
    <citation type="submission" date="2007-03" db="EMBL/GenBank/DDBJ databases">
        <authorList>
            <person name="Fulton L."/>
            <person name="Clifton S."/>
            <person name="Fulton B."/>
            <person name="Xu J."/>
            <person name="Minx P."/>
            <person name="Pepin K.H."/>
            <person name="Johnson M."/>
            <person name="Thiruvilangam P."/>
            <person name="Bhonagiri V."/>
            <person name="Nash W.E."/>
            <person name="Mardis E.R."/>
            <person name="Wilson R.K."/>
        </authorList>
    </citation>
    <scope>NUCLEOTIDE SEQUENCE [LARGE SCALE GENOMIC DNA]</scope>
    <source>
        <strain evidence="2">ATCC 8483 / DSM 1896 / JCM 5824 / BCRC 10623 / CCUG 4943 / NCTC 11153</strain>
    </source>
</reference>
<accession>A0AAN3AC01</accession>
<dbReference type="AlphaFoldDB" id="A0AAN3AC01"/>
<organism evidence="1 2">
    <name type="scientific">Bacteroides ovatus (strain ATCC 8483 / DSM 1896 / JCM 5824 / BCRC 10623 / CCUG 4943 / NCTC 11153)</name>
    <dbReference type="NCBI Taxonomy" id="411476"/>
    <lineage>
        <taxon>Bacteria</taxon>
        <taxon>Pseudomonadati</taxon>
        <taxon>Bacteroidota</taxon>
        <taxon>Bacteroidia</taxon>
        <taxon>Bacteroidales</taxon>
        <taxon>Bacteroidaceae</taxon>
        <taxon>Bacteroides</taxon>
    </lineage>
</organism>
<comment type="caution">
    <text evidence="1">The sequence shown here is derived from an EMBL/GenBank/DDBJ whole genome shotgun (WGS) entry which is preliminary data.</text>
</comment>